<evidence type="ECO:0000313" key="8">
    <source>
        <dbReference type="Proteomes" id="UP001150062"/>
    </source>
</evidence>
<dbReference type="Pfam" id="PF00149">
    <property type="entry name" value="Metallophos"/>
    <property type="match status" value="1"/>
</dbReference>
<comment type="similarity">
    <text evidence="2">Belongs to the metallophosphoesterase superfamily. Purple acid phosphatase family.</text>
</comment>
<organism evidence="7 8">
    <name type="scientific">Anaeramoeba flamelloides</name>
    <dbReference type="NCBI Taxonomy" id="1746091"/>
    <lineage>
        <taxon>Eukaryota</taxon>
        <taxon>Metamonada</taxon>
        <taxon>Anaeramoebidae</taxon>
        <taxon>Anaeramoeba</taxon>
    </lineage>
</organism>
<feature type="transmembrane region" description="Helical" evidence="4">
    <location>
        <begin position="12"/>
        <end position="34"/>
    </location>
</feature>
<accession>A0ABQ8Z1B4</accession>
<dbReference type="InterPro" id="IPR004843">
    <property type="entry name" value="Calcineurin-like_PHP"/>
</dbReference>
<keyword evidence="1" id="KW-0732">Signal</keyword>
<evidence type="ECO:0000259" key="5">
    <source>
        <dbReference type="Pfam" id="PF00149"/>
    </source>
</evidence>
<feature type="compositionally biased region" description="Low complexity" evidence="3">
    <location>
        <begin position="131"/>
        <end position="141"/>
    </location>
</feature>
<evidence type="ECO:0000256" key="2">
    <source>
        <dbReference type="RuleBase" id="RU361203"/>
    </source>
</evidence>
<comment type="caution">
    <text evidence="7">The sequence shown here is derived from an EMBL/GenBank/DDBJ whole genome shotgun (WGS) entry which is preliminary data.</text>
</comment>
<keyword evidence="8" id="KW-1185">Reference proteome</keyword>
<dbReference type="InterPro" id="IPR015914">
    <property type="entry name" value="PAPs_N"/>
</dbReference>
<dbReference type="PANTHER" id="PTHR22953:SF153">
    <property type="entry name" value="PURPLE ACID PHOSPHATASE"/>
    <property type="match status" value="1"/>
</dbReference>
<protein>
    <recommendedName>
        <fullName evidence="2">Purple acid phosphatase</fullName>
        <ecNumber evidence="2">3.1.3.2</ecNumber>
    </recommendedName>
</protein>
<reference evidence="7" key="1">
    <citation type="submission" date="2022-08" db="EMBL/GenBank/DDBJ databases">
        <title>Novel sulfate-reducing endosymbionts in the free-living metamonad Anaeramoeba.</title>
        <authorList>
            <person name="Jerlstrom-Hultqvist J."/>
            <person name="Cepicka I."/>
            <person name="Gallot-Lavallee L."/>
            <person name="Salas-Leiva D."/>
            <person name="Curtis B.A."/>
            <person name="Zahonova K."/>
            <person name="Pipaliya S."/>
            <person name="Dacks J."/>
            <person name="Roger A.J."/>
        </authorList>
    </citation>
    <scope>NUCLEOTIDE SEQUENCE</scope>
    <source>
        <strain evidence="7">Schooner1</strain>
    </source>
</reference>
<evidence type="ECO:0000313" key="7">
    <source>
        <dbReference type="EMBL" id="KAJ6250584.1"/>
    </source>
</evidence>
<feature type="region of interest" description="Disordered" evidence="3">
    <location>
        <begin position="114"/>
        <end position="155"/>
    </location>
</feature>
<gene>
    <name evidence="7" type="ORF">M0813_15392</name>
</gene>
<keyword evidence="4" id="KW-0472">Membrane</keyword>
<evidence type="ECO:0000256" key="1">
    <source>
        <dbReference type="ARBA" id="ARBA00022729"/>
    </source>
</evidence>
<keyword evidence="2" id="KW-0378">Hydrolase</keyword>
<dbReference type="EMBL" id="JAOAOG010000073">
    <property type="protein sequence ID" value="KAJ6250584.1"/>
    <property type="molecule type" value="Genomic_DNA"/>
</dbReference>
<dbReference type="Gene3D" id="2.60.40.380">
    <property type="entry name" value="Purple acid phosphatase-like, N-terminal"/>
    <property type="match status" value="1"/>
</dbReference>
<dbReference type="InterPro" id="IPR008963">
    <property type="entry name" value="Purple_acid_Pase-like_N"/>
</dbReference>
<dbReference type="SUPFAM" id="SSF49363">
    <property type="entry name" value="Purple acid phosphatase, N-terminal domain"/>
    <property type="match status" value="1"/>
</dbReference>
<dbReference type="Gene3D" id="3.60.21.10">
    <property type="match status" value="1"/>
</dbReference>
<evidence type="ECO:0000256" key="4">
    <source>
        <dbReference type="SAM" id="Phobius"/>
    </source>
</evidence>
<feature type="compositionally biased region" description="Basic and acidic residues" evidence="3">
    <location>
        <begin position="144"/>
        <end position="154"/>
    </location>
</feature>
<sequence length="624" mass="71910">MLFPKYNLLDNVFIVNLIAFCLFFLISIVFKLVWKEKVTISARRAFSKSNKRRINIPYFFLVLLSNLFLFFIFLTLSAGDHGSPYGTAFVVLFFLFIYFVFLFQADKQQNESKTDGVKMNNLDTSSKKDSSANNSTSSSTSDDPEQKDAKTDTPKKKKKQANLFYTLVLEFIENVKNLKKNQPIILISIIFGSIFCSFFPLIMIENACYDPFDSGFTSTKVTRRYMESSCKTGKPCHVYLTVSDDLRTKIIVIFHTNTPFDEKPSVKYGEVNDDGYPNQVQGESYEIKYDRERYIHYVSIINLLPGTEYKFIAGEYGETDNWSDEKKFRTTHNSTSDGDIKFVVGADTNVVEETNIMTKMMATFDPDFAAIGGDIALTNGNPYCYRKWDKWLSNWEEFAINNNRLIPILPVIGNHEVKTGYRVTDEPKTTYAPFYFPFFQKNSEIKKDPFDQKSYQINRISDEIAFAALDSHHIYTEEEQTSFINEEFPKLQDDGVEYLLPIYHIPAYPSDKEYSVEKSTRVRTAWAELFDKHNIKFVFEGHSHMLKKTKPLRGGKVAEDGNGIIFMGDGAWGRLRDRRDLSVKRWYEDVVKSKQHVWIVNINDTGMKAEARGDEGEVLTSVTS</sequence>
<dbReference type="InterPro" id="IPR029052">
    <property type="entry name" value="Metallo-depent_PP-like"/>
</dbReference>
<feature type="domain" description="Purple acid phosphatase N-terminal" evidence="6">
    <location>
        <begin position="235"/>
        <end position="330"/>
    </location>
</feature>
<name>A0ABQ8Z1B4_9EUKA</name>
<dbReference type="InterPro" id="IPR039331">
    <property type="entry name" value="PAPs-like"/>
</dbReference>
<dbReference type="Pfam" id="PF16656">
    <property type="entry name" value="Pur_ac_phosph_N"/>
    <property type="match status" value="1"/>
</dbReference>
<dbReference type="Proteomes" id="UP001150062">
    <property type="component" value="Unassembled WGS sequence"/>
</dbReference>
<feature type="transmembrane region" description="Helical" evidence="4">
    <location>
        <begin position="184"/>
        <end position="204"/>
    </location>
</feature>
<feature type="domain" description="Calcineurin-like phosphoesterase" evidence="5">
    <location>
        <begin position="365"/>
        <end position="545"/>
    </location>
</feature>
<dbReference type="PANTHER" id="PTHR22953">
    <property type="entry name" value="ACID PHOSPHATASE RELATED"/>
    <property type="match status" value="1"/>
</dbReference>
<proteinExistence type="inferred from homology"/>
<dbReference type="SUPFAM" id="SSF56300">
    <property type="entry name" value="Metallo-dependent phosphatases"/>
    <property type="match status" value="1"/>
</dbReference>
<dbReference type="EC" id="3.1.3.2" evidence="2"/>
<keyword evidence="4" id="KW-0812">Transmembrane</keyword>
<evidence type="ECO:0000259" key="6">
    <source>
        <dbReference type="Pfam" id="PF16656"/>
    </source>
</evidence>
<feature type="transmembrane region" description="Helical" evidence="4">
    <location>
        <begin position="85"/>
        <end position="103"/>
    </location>
</feature>
<keyword evidence="4" id="KW-1133">Transmembrane helix</keyword>
<evidence type="ECO:0000256" key="3">
    <source>
        <dbReference type="SAM" id="MobiDB-lite"/>
    </source>
</evidence>
<feature type="transmembrane region" description="Helical" evidence="4">
    <location>
        <begin position="55"/>
        <end position="79"/>
    </location>
</feature>
<comment type="catalytic activity">
    <reaction evidence="2">
        <text>a phosphate monoester + H2O = an alcohol + phosphate</text>
        <dbReference type="Rhea" id="RHEA:15017"/>
        <dbReference type="ChEBI" id="CHEBI:15377"/>
        <dbReference type="ChEBI" id="CHEBI:30879"/>
        <dbReference type="ChEBI" id="CHEBI:43474"/>
        <dbReference type="ChEBI" id="CHEBI:67140"/>
        <dbReference type="EC" id="3.1.3.2"/>
    </reaction>
</comment>